<comment type="similarity">
    <text evidence="2">Belongs to the ABC transporter superfamily.</text>
</comment>
<evidence type="ECO:0000256" key="1">
    <source>
        <dbReference type="ARBA" id="ARBA00004202"/>
    </source>
</evidence>
<evidence type="ECO:0000256" key="2">
    <source>
        <dbReference type="ARBA" id="ARBA00005417"/>
    </source>
</evidence>
<dbReference type="PANTHER" id="PTHR43297:SF2">
    <property type="entry name" value="DIPEPTIDE TRANSPORT ATP-BINDING PROTEIN DPPD"/>
    <property type="match status" value="1"/>
</dbReference>
<dbReference type="InterPro" id="IPR003593">
    <property type="entry name" value="AAA+_ATPase"/>
</dbReference>
<dbReference type="InterPro" id="IPR017871">
    <property type="entry name" value="ABC_transporter-like_CS"/>
</dbReference>
<protein>
    <submittedName>
        <fullName evidence="9">Peptide ABC transporter ATP-binding protein</fullName>
    </submittedName>
</protein>
<reference evidence="9 10" key="1">
    <citation type="journal article" date="2022" name="Int. J. Syst. Evol. Microbiol.">
        <title>Neobacillus kokaensis sp. nov., isolated from soil.</title>
        <authorList>
            <person name="Yuki K."/>
            <person name="Matsubara H."/>
            <person name="Yamaguchi S."/>
        </authorList>
    </citation>
    <scope>NUCLEOTIDE SEQUENCE [LARGE SCALE GENOMIC DNA]</scope>
    <source>
        <strain evidence="9 10">LOB 377</strain>
    </source>
</reference>
<sequence>MQEKLLELKNLKTHFQTERGVVTAVNGVSFTVHSGETVGVVGESGCGKSVTAESILRLLDEKSTRYEGEILYKGKNLLDFSISKMQEIRGNDISMIFQDPMSSLNPVYSVGNQIVESILLHQKCSKKEAYSRAIEMLRLTGIPSPEKRVHEYPHELSGGMRQRVMIAMALSCQPRLLIADEPTTALDVTTQAQILDLINELKLSYNMGTVMITHDLGVVAEVCTRVVVMYLGQVIEEANVEMLFKSPCHPYTRGLLKSIPKLTGDRLEKLHVIEGKVPTLHQVPKGCRFAPRCEFASQKCIEQMPELIEEESGHKVRCWHFKEIIGTGEGHYVNTSS</sequence>
<dbReference type="Gene3D" id="3.40.50.300">
    <property type="entry name" value="P-loop containing nucleotide triphosphate hydrolases"/>
    <property type="match status" value="1"/>
</dbReference>
<keyword evidence="6 9" id="KW-0067">ATP-binding</keyword>
<evidence type="ECO:0000256" key="6">
    <source>
        <dbReference type="ARBA" id="ARBA00022840"/>
    </source>
</evidence>
<dbReference type="Pfam" id="PF08352">
    <property type="entry name" value="oligo_HPY"/>
    <property type="match status" value="1"/>
</dbReference>
<dbReference type="CDD" id="cd03257">
    <property type="entry name" value="ABC_NikE_OppD_transporters"/>
    <property type="match status" value="1"/>
</dbReference>
<dbReference type="Pfam" id="PF00005">
    <property type="entry name" value="ABC_tran"/>
    <property type="match status" value="1"/>
</dbReference>
<dbReference type="PROSITE" id="PS50893">
    <property type="entry name" value="ABC_TRANSPORTER_2"/>
    <property type="match status" value="1"/>
</dbReference>
<dbReference type="InterPro" id="IPR013563">
    <property type="entry name" value="Oligopep_ABC_C"/>
</dbReference>
<dbReference type="Proteomes" id="UP000637074">
    <property type="component" value="Unassembled WGS sequence"/>
</dbReference>
<dbReference type="SMART" id="SM00382">
    <property type="entry name" value="AAA"/>
    <property type="match status" value="1"/>
</dbReference>
<keyword evidence="3" id="KW-0813">Transport</keyword>
<keyword evidence="7" id="KW-0472">Membrane</keyword>
<dbReference type="NCBIfam" id="TIGR01727">
    <property type="entry name" value="oligo_HPY"/>
    <property type="match status" value="1"/>
</dbReference>
<proteinExistence type="inferred from homology"/>
<dbReference type="PANTHER" id="PTHR43297">
    <property type="entry name" value="OLIGOPEPTIDE TRANSPORT ATP-BINDING PROTEIN APPD"/>
    <property type="match status" value="1"/>
</dbReference>
<evidence type="ECO:0000256" key="4">
    <source>
        <dbReference type="ARBA" id="ARBA00022475"/>
    </source>
</evidence>
<organism evidence="9 10">
    <name type="scientific">Neobacillus kokaensis</name>
    <dbReference type="NCBI Taxonomy" id="2759023"/>
    <lineage>
        <taxon>Bacteria</taxon>
        <taxon>Bacillati</taxon>
        <taxon>Bacillota</taxon>
        <taxon>Bacilli</taxon>
        <taxon>Bacillales</taxon>
        <taxon>Bacillaceae</taxon>
        <taxon>Neobacillus</taxon>
    </lineage>
</organism>
<evidence type="ECO:0000313" key="9">
    <source>
        <dbReference type="EMBL" id="GHH99383.1"/>
    </source>
</evidence>
<evidence type="ECO:0000259" key="8">
    <source>
        <dbReference type="PROSITE" id="PS50893"/>
    </source>
</evidence>
<keyword evidence="10" id="KW-1185">Reference proteome</keyword>
<dbReference type="GO" id="GO:0005524">
    <property type="term" value="F:ATP binding"/>
    <property type="evidence" value="ECO:0007669"/>
    <property type="project" value="UniProtKB-KW"/>
</dbReference>
<name>A0ABQ3N362_9BACI</name>
<comment type="subcellular location">
    <subcellularLocation>
        <location evidence="1">Cell membrane</location>
        <topology evidence="1">Peripheral membrane protein</topology>
    </subcellularLocation>
</comment>
<dbReference type="EMBL" id="BNDS01000012">
    <property type="protein sequence ID" value="GHH99383.1"/>
    <property type="molecule type" value="Genomic_DNA"/>
</dbReference>
<evidence type="ECO:0000256" key="5">
    <source>
        <dbReference type="ARBA" id="ARBA00022741"/>
    </source>
</evidence>
<dbReference type="InterPro" id="IPR050388">
    <property type="entry name" value="ABC_Ni/Peptide_Import"/>
</dbReference>
<gene>
    <name evidence="9" type="primary">oppD_2</name>
    <name evidence="9" type="ORF">AM1BK_29260</name>
</gene>
<dbReference type="InterPro" id="IPR027417">
    <property type="entry name" value="P-loop_NTPase"/>
</dbReference>
<comment type="caution">
    <text evidence="9">The sequence shown here is derived from an EMBL/GenBank/DDBJ whole genome shotgun (WGS) entry which is preliminary data.</text>
</comment>
<dbReference type="InterPro" id="IPR003439">
    <property type="entry name" value="ABC_transporter-like_ATP-bd"/>
</dbReference>
<evidence type="ECO:0000256" key="3">
    <source>
        <dbReference type="ARBA" id="ARBA00022448"/>
    </source>
</evidence>
<keyword evidence="5" id="KW-0547">Nucleotide-binding</keyword>
<feature type="domain" description="ABC transporter" evidence="8">
    <location>
        <begin position="6"/>
        <end position="256"/>
    </location>
</feature>
<dbReference type="RefSeq" id="WP_191274047.1">
    <property type="nucleotide sequence ID" value="NZ_BNDS01000012.1"/>
</dbReference>
<dbReference type="PROSITE" id="PS00211">
    <property type="entry name" value="ABC_TRANSPORTER_1"/>
    <property type="match status" value="1"/>
</dbReference>
<evidence type="ECO:0000256" key="7">
    <source>
        <dbReference type="ARBA" id="ARBA00023136"/>
    </source>
</evidence>
<keyword evidence="4" id="KW-1003">Cell membrane</keyword>
<accession>A0ABQ3N362</accession>
<evidence type="ECO:0000313" key="10">
    <source>
        <dbReference type="Proteomes" id="UP000637074"/>
    </source>
</evidence>
<dbReference type="SUPFAM" id="SSF52540">
    <property type="entry name" value="P-loop containing nucleoside triphosphate hydrolases"/>
    <property type="match status" value="1"/>
</dbReference>